<keyword evidence="1 4" id="KW-0808">Transferase</keyword>
<dbReference type="OrthoDB" id="43754at2157"/>
<evidence type="ECO:0000313" key="4">
    <source>
        <dbReference type="EMBL" id="TDQ69448.1"/>
    </source>
</evidence>
<reference evidence="4 5" key="1">
    <citation type="submission" date="2019-03" db="EMBL/GenBank/DDBJ databases">
        <title>Genomic Encyclopedia of Type Strains, Phase IV (KMG-IV): sequencing the most valuable type-strain genomes for metagenomic binning, comparative biology and taxonomic classification.</title>
        <authorList>
            <person name="Goeker M."/>
        </authorList>
    </citation>
    <scope>NUCLEOTIDE SEQUENCE [LARGE SCALE GENOMIC DNA]</scope>
    <source>
        <strain evidence="4 5">DSM 13328</strain>
    </source>
</reference>
<dbReference type="NCBIfam" id="NF007853">
    <property type="entry name" value="PRK10562.1"/>
    <property type="match status" value="1"/>
</dbReference>
<dbReference type="PANTHER" id="PTHR43800:SF1">
    <property type="entry name" value="PEPTIDYL-LYSINE N-ACETYLTRANSFERASE YJAB"/>
    <property type="match status" value="1"/>
</dbReference>
<dbReference type="GO" id="GO:0016747">
    <property type="term" value="F:acyltransferase activity, transferring groups other than amino-acyl groups"/>
    <property type="evidence" value="ECO:0007669"/>
    <property type="project" value="InterPro"/>
</dbReference>
<dbReference type="RefSeq" id="WP_133517242.1">
    <property type="nucleotide sequence ID" value="NZ_JAHDUW010000002.1"/>
</dbReference>
<protein>
    <submittedName>
        <fullName evidence="4">Putative acetyltransferase</fullName>
    </submittedName>
</protein>
<dbReference type="EMBL" id="SNYS01000007">
    <property type="protein sequence ID" value="TDQ69448.1"/>
    <property type="molecule type" value="Genomic_DNA"/>
</dbReference>
<name>A0A484F6H0_9EURY</name>
<keyword evidence="5" id="KW-1185">Reference proteome</keyword>
<evidence type="ECO:0000256" key="1">
    <source>
        <dbReference type="ARBA" id="ARBA00022679"/>
    </source>
</evidence>
<comment type="caution">
    <text evidence="4">The sequence shown here is derived from an EMBL/GenBank/DDBJ whole genome shotgun (WGS) entry which is preliminary data.</text>
</comment>
<feature type="domain" description="N-acetyltransferase" evidence="3">
    <location>
        <begin position="1"/>
        <end position="142"/>
    </location>
</feature>
<organism evidence="4 5">
    <name type="scientific">Methanimicrococcus blatticola</name>
    <dbReference type="NCBI Taxonomy" id="91560"/>
    <lineage>
        <taxon>Archaea</taxon>
        <taxon>Methanobacteriati</taxon>
        <taxon>Methanobacteriota</taxon>
        <taxon>Stenosarchaea group</taxon>
        <taxon>Methanomicrobia</taxon>
        <taxon>Methanosarcinales</taxon>
        <taxon>Methanosarcinaceae</taxon>
        <taxon>Methanimicrococcus</taxon>
    </lineage>
</organism>
<evidence type="ECO:0000259" key="3">
    <source>
        <dbReference type="PROSITE" id="PS51186"/>
    </source>
</evidence>
<dbReference type="InterPro" id="IPR016181">
    <property type="entry name" value="Acyl_CoA_acyltransferase"/>
</dbReference>
<dbReference type="PROSITE" id="PS51186">
    <property type="entry name" value="GNAT"/>
    <property type="match status" value="1"/>
</dbReference>
<dbReference type="PANTHER" id="PTHR43800">
    <property type="entry name" value="PEPTIDYL-LYSINE N-ACETYLTRANSFERASE YJAB"/>
    <property type="match status" value="1"/>
</dbReference>
<gene>
    <name evidence="4" type="ORF">C7391_0774</name>
</gene>
<accession>A0A484F6H0</accession>
<dbReference type="Pfam" id="PF13508">
    <property type="entry name" value="Acetyltransf_7"/>
    <property type="match status" value="1"/>
</dbReference>
<dbReference type="SUPFAM" id="SSF55729">
    <property type="entry name" value="Acyl-CoA N-acyltransferases (Nat)"/>
    <property type="match status" value="1"/>
</dbReference>
<evidence type="ECO:0000313" key="5">
    <source>
        <dbReference type="Proteomes" id="UP000294855"/>
    </source>
</evidence>
<sequence length="142" mass="16834">MIEIARADQINEIAEIWLTSNIHGQDFIPAEYWNRHFKSVKEMLPAAEIYIYIDNNKIEGFIGIMDEKYIAGLFVLPTRQSHGIGRQLIEECQKRYPFLELDAYSKNSRAVHFYLKNGFQIISEKINDETNELEYRMVWKKE</sequence>
<evidence type="ECO:0000256" key="2">
    <source>
        <dbReference type="ARBA" id="ARBA00023315"/>
    </source>
</evidence>
<dbReference type="AlphaFoldDB" id="A0A484F6H0"/>
<dbReference type="CDD" id="cd04301">
    <property type="entry name" value="NAT_SF"/>
    <property type="match status" value="1"/>
</dbReference>
<dbReference type="Proteomes" id="UP000294855">
    <property type="component" value="Unassembled WGS sequence"/>
</dbReference>
<dbReference type="Gene3D" id="3.40.630.30">
    <property type="match status" value="1"/>
</dbReference>
<proteinExistence type="predicted"/>
<keyword evidence="2" id="KW-0012">Acyltransferase</keyword>
<dbReference type="InterPro" id="IPR000182">
    <property type="entry name" value="GNAT_dom"/>
</dbReference>